<keyword evidence="3" id="KW-1185">Reference proteome</keyword>
<reference evidence="2" key="1">
    <citation type="submission" date="2020-07" db="EMBL/GenBank/DDBJ databases">
        <title>Genome sequence and genetic diversity analysis of an under-domesticated orphan crop, white fonio (Digitaria exilis).</title>
        <authorList>
            <person name="Bennetzen J.L."/>
            <person name="Chen S."/>
            <person name="Ma X."/>
            <person name="Wang X."/>
            <person name="Yssel A.E.J."/>
            <person name="Chaluvadi S.R."/>
            <person name="Johnson M."/>
            <person name="Gangashetty P."/>
            <person name="Hamidou F."/>
            <person name="Sanogo M.D."/>
            <person name="Zwaenepoel A."/>
            <person name="Wallace J."/>
            <person name="Van De Peer Y."/>
            <person name="Van Deynze A."/>
        </authorList>
    </citation>
    <scope>NUCLEOTIDE SEQUENCE</scope>
    <source>
        <tissue evidence="2">Leaves</tissue>
    </source>
</reference>
<feature type="compositionally biased region" description="Low complexity" evidence="1">
    <location>
        <begin position="267"/>
        <end position="298"/>
    </location>
</feature>
<dbReference type="EMBL" id="JACEFO010000645">
    <property type="protein sequence ID" value="KAF8762312.1"/>
    <property type="molecule type" value="Genomic_DNA"/>
</dbReference>
<feature type="region of interest" description="Disordered" evidence="1">
    <location>
        <begin position="314"/>
        <end position="368"/>
    </location>
</feature>
<feature type="compositionally biased region" description="Basic residues" evidence="1">
    <location>
        <begin position="224"/>
        <end position="234"/>
    </location>
</feature>
<dbReference type="InterPro" id="IPR012442">
    <property type="entry name" value="DUF1645_plant"/>
</dbReference>
<name>A0A835KMY7_9POAL</name>
<feature type="region of interest" description="Disordered" evidence="1">
    <location>
        <begin position="43"/>
        <end position="89"/>
    </location>
</feature>
<feature type="compositionally biased region" description="Low complexity" evidence="1">
    <location>
        <begin position="75"/>
        <end position="86"/>
    </location>
</feature>
<dbReference type="Proteomes" id="UP000636709">
    <property type="component" value="Unassembled WGS sequence"/>
</dbReference>
<dbReference type="OrthoDB" id="667051at2759"/>
<feature type="compositionally biased region" description="Acidic residues" evidence="1">
    <location>
        <begin position="207"/>
        <end position="217"/>
    </location>
</feature>
<feature type="compositionally biased region" description="Low complexity" evidence="1">
    <location>
        <begin position="325"/>
        <end position="343"/>
    </location>
</feature>
<organism evidence="2 3">
    <name type="scientific">Digitaria exilis</name>
    <dbReference type="NCBI Taxonomy" id="1010633"/>
    <lineage>
        <taxon>Eukaryota</taxon>
        <taxon>Viridiplantae</taxon>
        <taxon>Streptophyta</taxon>
        <taxon>Embryophyta</taxon>
        <taxon>Tracheophyta</taxon>
        <taxon>Spermatophyta</taxon>
        <taxon>Magnoliopsida</taxon>
        <taxon>Liliopsida</taxon>
        <taxon>Poales</taxon>
        <taxon>Poaceae</taxon>
        <taxon>PACMAD clade</taxon>
        <taxon>Panicoideae</taxon>
        <taxon>Panicodae</taxon>
        <taxon>Paniceae</taxon>
        <taxon>Anthephorinae</taxon>
        <taxon>Digitaria</taxon>
    </lineage>
</organism>
<dbReference type="PANTHER" id="PTHR33095">
    <property type="entry name" value="OS07G0619500 PROTEIN"/>
    <property type="match status" value="1"/>
</dbReference>
<dbReference type="Pfam" id="PF07816">
    <property type="entry name" value="DUF1645"/>
    <property type="match status" value="1"/>
</dbReference>
<dbReference type="PANTHER" id="PTHR33095:SF51">
    <property type="entry name" value="EXPRESSED PROTEIN"/>
    <property type="match status" value="1"/>
</dbReference>
<comment type="caution">
    <text evidence="2">The sequence shown here is derived from an EMBL/GenBank/DDBJ whole genome shotgun (WGS) entry which is preliminary data.</text>
</comment>
<dbReference type="AlphaFoldDB" id="A0A835KMY7"/>
<accession>A0A835KMY7</accession>
<feature type="compositionally biased region" description="Low complexity" evidence="1">
    <location>
        <begin position="191"/>
        <end position="206"/>
    </location>
</feature>
<evidence type="ECO:0000313" key="3">
    <source>
        <dbReference type="Proteomes" id="UP000636709"/>
    </source>
</evidence>
<gene>
    <name evidence="2" type="ORF">HU200_009603</name>
</gene>
<evidence type="ECO:0000313" key="2">
    <source>
        <dbReference type="EMBL" id="KAF8762312.1"/>
    </source>
</evidence>
<sequence length="428" mass="44672">MLLLPGRSTSAGMPSMTWHWQWPPCDYALPPAHAPTLLPPPTTIAIHPHLSKGSPVTTNPLPEPSSSRHNRPRPRATMSSTAEAAAGGTGDPLLFAGGDDSACSTPFVSAPSSPSRDRDLYHHGAACFYSAPASPTRNGGAGKDFSGVLDFDFDFSSRFPSPSAAAMSSADELFCNGQIRPVRLSAALLQPQQPAASPGSTAGAATAEEDGVDLDAAADERGRFRGRSVRRKARSLSPFRTHWRRSPAASATGASPPPPPETESADEPAVTPAASRSSSSSSTASSASTTSSSSSSRGGSRRWARGFLKDLLHRSKSDGGKSHVPTAAPVPATSPSPTAAPKRSPSPSPSPVTRSSGAARGERRRSAHERLYEARRAEAEEMRRRTNLPYRQGGFLLFGCIGLGHRSYGAVHGLARGLNAAAAVSSRS</sequence>
<evidence type="ECO:0000256" key="1">
    <source>
        <dbReference type="SAM" id="MobiDB-lite"/>
    </source>
</evidence>
<feature type="region of interest" description="Disordered" evidence="1">
    <location>
        <begin position="191"/>
        <end position="302"/>
    </location>
</feature>
<protein>
    <submittedName>
        <fullName evidence="2">Uncharacterized protein</fullName>
    </submittedName>
</protein>
<proteinExistence type="predicted"/>